<organism evidence="2 3">
    <name type="scientific">Caerostris darwini</name>
    <dbReference type="NCBI Taxonomy" id="1538125"/>
    <lineage>
        <taxon>Eukaryota</taxon>
        <taxon>Metazoa</taxon>
        <taxon>Ecdysozoa</taxon>
        <taxon>Arthropoda</taxon>
        <taxon>Chelicerata</taxon>
        <taxon>Arachnida</taxon>
        <taxon>Araneae</taxon>
        <taxon>Araneomorphae</taxon>
        <taxon>Entelegynae</taxon>
        <taxon>Araneoidea</taxon>
        <taxon>Araneidae</taxon>
        <taxon>Caerostris</taxon>
    </lineage>
</organism>
<gene>
    <name evidence="2" type="ORF">CDAR_501821</name>
</gene>
<dbReference type="EMBL" id="BPLQ01009917">
    <property type="protein sequence ID" value="GIY47346.1"/>
    <property type="molecule type" value="Genomic_DNA"/>
</dbReference>
<sequence>MQPLSKIPQGTKVFFNRSRLPESEHHYENVLGLITTWTFAAENLSGITGIFQILTFWKTTKRGVGECNYETEAEAGKGGSVSEVRRKERRQNRVGRD</sequence>
<reference evidence="2 3" key="1">
    <citation type="submission" date="2021-06" db="EMBL/GenBank/DDBJ databases">
        <title>Caerostris darwini draft genome.</title>
        <authorList>
            <person name="Kono N."/>
            <person name="Arakawa K."/>
        </authorList>
    </citation>
    <scope>NUCLEOTIDE SEQUENCE [LARGE SCALE GENOMIC DNA]</scope>
</reference>
<evidence type="ECO:0000313" key="2">
    <source>
        <dbReference type="EMBL" id="GIY47346.1"/>
    </source>
</evidence>
<accession>A0AAV4TPB3</accession>
<evidence type="ECO:0000256" key="1">
    <source>
        <dbReference type="SAM" id="MobiDB-lite"/>
    </source>
</evidence>
<proteinExistence type="predicted"/>
<comment type="caution">
    <text evidence="2">The sequence shown here is derived from an EMBL/GenBank/DDBJ whole genome shotgun (WGS) entry which is preliminary data.</text>
</comment>
<name>A0AAV4TPB3_9ARAC</name>
<protein>
    <submittedName>
        <fullName evidence="2">Uncharacterized protein</fullName>
    </submittedName>
</protein>
<dbReference type="Proteomes" id="UP001054837">
    <property type="component" value="Unassembled WGS sequence"/>
</dbReference>
<feature type="region of interest" description="Disordered" evidence="1">
    <location>
        <begin position="72"/>
        <end position="97"/>
    </location>
</feature>
<evidence type="ECO:0000313" key="3">
    <source>
        <dbReference type="Proteomes" id="UP001054837"/>
    </source>
</evidence>
<dbReference type="AlphaFoldDB" id="A0AAV4TPB3"/>
<keyword evidence="3" id="KW-1185">Reference proteome</keyword>
<feature type="compositionally biased region" description="Basic residues" evidence="1">
    <location>
        <begin position="87"/>
        <end position="97"/>
    </location>
</feature>